<gene>
    <name evidence="1" type="ORF">AVEN_47759_1</name>
</gene>
<name>A0A4Y2J4G4_ARAVE</name>
<comment type="caution">
    <text evidence="1">The sequence shown here is derived from an EMBL/GenBank/DDBJ whole genome shotgun (WGS) entry which is preliminary data.</text>
</comment>
<evidence type="ECO:0000313" key="1">
    <source>
        <dbReference type="EMBL" id="GBM84814.1"/>
    </source>
</evidence>
<sequence>MANVGTLKAFSVGAEKHGVNAFSQNEIEHFECCDDDVITSGEKSRGLTHVTWDNNVITGDENVLMKAPANERRVLFRLGASDAVKKFQICSEKLKKNFRWNSLMSKT</sequence>
<dbReference type="EMBL" id="BGPR01003188">
    <property type="protein sequence ID" value="GBM84814.1"/>
    <property type="molecule type" value="Genomic_DNA"/>
</dbReference>
<evidence type="ECO:0000313" key="2">
    <source>
        <dbReference type="Proteomes" id="UP000499080"/>
    </source>
</evidence>
<dbReference type="AlphaFoldDB" id="A0A4Y2J4G4"/>
<keyword evidence="2" id="KW-1185">Reference proteome</keyword>
<proteinExistence type="predicted"/>
<accession>A0A4Y2J4G4</accession>
<reference evidence="1 2" key="1">
    <citation type="journal article" date="2019" name="Sci. Rep.">
        <title>Orb-weaving spider Araneus ventricosus genome elucidates the spidroin gene catalogue.</title>
        <authorList>
            <person name="Kono N."/>
            <person name="Nakamura H."/>
            <person name="Ohtoshi R."/>
            <person name="Moran D.A.P."/>
            <person name="Shinohara A."/>
            <person name="Yoshida Y."/>
            <person name="Fujiwara M."/>
            <person name="Mori M."/>
            <person name="Tomita M."/>
            <person name="Arakawa K."/>
        </authorList>
    </citation>
    <scope>NUCLEOTIDE SEQUENCE [LARGE SCALE GENOMIC DNA]</scope>
</reference>
<protein>
    <submittedName>
        <fullName evidence="1">Uncharacterized protein</fullName>
    </submittedName>
</protein>
<organism evidence="1 2">
    <name type="scientific">Araneus ventricosus</name>
    <name type="common">Orbweaver spider</name>
    <name type="synonym">Epeira ventricosa</name>
    <dbReference type="NCBI Taxonomy" id="182803"/>
    <lineage>
        <taxon>Eukaryota</taxon>
        <taxon>Metazoa</taxon>
        <taxon>Ecdysozoa</taxon>
        <taxon>Arthropoda</taxon>
        <taxon>Chelicerata</taxon>
        <taxon>Arachnida</taxon>
        <taxon>Araneae</taxon>
        <taxon>Araneomorphae</taxon>
        <taxon>Entelegynae</taxon>
        <taxon>Araneoidea</taxon>
        <taxon>Araneidae</taxon>
        <taxon>Araneus</taxon>
    </lineage>
</organism>
<dbReference type="Proteomes" id="UP000499080">
    <property type="component" value="Unassembled WGS sequence"/>
</dbReference>